<dbReference type="EMBL" id="LKAM01000007">
    <property type="protein sequence ID" value="KUM47552.1"/>
    <property type="molecule type" value="Genomic_DNA"/>
</dbReference>
<sequence length="60" mass="6540">MAGSAYTLSLALLSSLLHKLMDLQKNLLPQKTGYRDGKVSLGKLNDISFPKNDLTTISFA</sequence>
<evidence type="ECO:0000313" key="2">
    <source>
        <dbReference type="EMBL" id="KUM47552.1"/>
    </source>
</evidence>
<protein>
    <submittedName>
        <fullName evidence="2">Uncharacterized protein</fullName>
    </submittedName>
</protein>
<dbReference type="AlphaFoldDB" id="A0A101LYC6"/>
<feature type="signal peptide" evidence="1">
    <location>
        <begin position="1"/>
        <end position="22"/>
    </location>
</feature>
<keyword evidence="1" id="KW-0732">Signal</keyword>
<geneLocation type="mitochondrion" evidence="2"/>
<keyword evidence="2" id="KW-0496">Mitochondrion</keyword>
<proteinExistence type="predicted"/>
<evidence type="ECO:0000256" key="1">
    <source>
        <dbReference type="SAM" id="SignalP"/>
    </source>
</evidence>
<name>A0A101LYC6_PICGL</name>
<organism evidence="2">
    <name type="scientific">Picea glauca</name>
    <name type="common">White spruce</name>
    <name type="synonym">Pinus glauca</name>
    <dbReference type="NCBI Taxonomy" id="3330"/>
    <lineage>
        <taxon>Eukaryota</taxon>
        <taxon>Viridiplantae</taxon>
        <taxon>Streptophyta</taxon>
        <taxon>Embryophyta</taxon>
        <taxon>Tracheophyta</taxon>
        <taxon>Spermatophyta</taxon>
        <taxon>Pinopsida</taxon>
        <taxon>Pinidae</taxon>
        <taxon>Conifers I</taxon>
        <taxon>Pinales</taxon>
        <taxon>Pinaceae</taxon>
        <taxon>Picea</taxon>
    </lineage>
</organism>
<accession>A0A101LYC6</accession>
<comment type="caution">
    <text evidence="2">The sequence shown here is derived from an EMBL/GenBank/DDBJ whole genome shotgun (WGS) entry which is preliminary data.</text>
</comment>
<feature type="chain" id="PRO_5007100161" evidence="1">
    <location>
        <begin position="23"/>
        <end position="60"/>
    </location>
</feature>
<reference evidence="2" key="1">
    <citation type="journal article" date="2015" name="Genome Biol. Evol.">
        <title>Organellar Genomes of White Spruce (Picea glauca): Assembly and Annotation.</title>
        <authorList>
            <person name="Jackman S.D."/>
            <person name="Warren R.L."/>
            <person name="Gibb E.A."/>
            <person name="Vandervalk B.P."/>
            <person name="Mohamadi H."/>
            <person name="Chu J."/>
            <person name="Raymond A."/>
            <person name="Pleasance S."/>
            <person name="Coope R."/>
            <person name="Wildung M.R."/>
            <person name="Ritland C.E."/>
            <person name="Bousquet J."/>
            <person name="Jones S.J."/>
            <person name="Bohlmann J."/>
            <person name="Birol I."/>
        </authorList>
    </citation>
    <scope>NUCLEOTIDE SEQUENCE [LARGE SCALE GENOMIC DNA]</scope>
    <source>
        <tissue evidence="2">Flushing bud</tissue>
    </source>
</reference>
<gene>
    <name evidence="2" type="ORF">ABT39_MTgene5738</name>
</gene>